<dbReference type="GO" id="GO:0001518">
    <property type="term" value="C:voltage-gated sodium channel complex"/>
    <property type="evidence" value="ECO:0007669"/>
    <property type="project" value="TreeGrafter"/>
</dbReference>
<keyword evidence="2 5" id="KW-0812">Transmembrane</keyword>
<evidence type="ECO:0000256" key="2">
    <source>
        <dbReference type="ARBA" id="ARBA00022692"/>
    </source>
</evidence>
<keyword evidence="8" id="KW-1185">Reference proteome</keyword>
<keyword evidence="4 5" id="KW-0472">Membrane</keyword>
<dbReference type="PANTHER" id="PTHR10037">
    <property type="entry name" value="VOLTAGE-GATED CATION CHANNEL CALCIUM AND SODIUM"/>
    <property type="match status" value="1"/>
</dbReference>
<dbReference type="OrthoDB" id="2984333at2759"/>
<dbReference type="PANTHER" id="PTHR10037:SF288">
    <property type="entry name" value="SODIUM CHANNEL PROTEIN PARA"/>
    <property type="match status" value="1"/>
</dbReference>
<dbReference type="GO" id="GO:0086010">
    <property type="term" value="P:membrane depolarization during action potential"/>
    <property type="evidence" value="ECO:0007669"/>
    <property type="project" value="TreeGrafter"/>
</dbReference>
<feature type="domain" description="Ion transport" evidence="6">
    <location>
        <begin position="48"/>
        <end position="101"/>
    </location>
</feature>
<evidence type="ECO:0000256" key="3">
    <source>
        <dbReference type="ARBA" id="ARBA00022989"/>
    </source>
</evidence>
<dbReference type="InterPro" id="IPR005821">
    <property type="entry name" value="Ion_trans_dom"/>
</dbReference>
<name>A0A3P6TMM5_DIBLA</name>
<organism evidence="7 8">
    <name type="scientific">Dibothriocephalus latus</name>
    <name type="common">Fish tapeworm</name>
    <name type="synonym">Diphyllobothrium latum</name>
    <dbReference type="NCBI Taxonomy" id="60516"/>
    <lineage>
        <taxon>Eukaryota</taxon>
        <taxon>Metazoa</taxon>
        <taxon>Spiralia</taxon>
        <taxon>Lophotrochozoa</taxon>
        <taxon>Platyhelminthes</taxon>
        <taxon>Cestoda</taxon>
        <taxon>Eucestoda</taxon>
        <taxon>Diphyllobothriidea</taxon>
        <taxon>Diphyllobothriidae</taxon>
        <taxon>Dibothriocephalus</taxon>
    </lineage>
</organism>
<dbReference type="Pfam" id="PF00520">
    <property type="entry name" value="Ion_trans"/>
    <property type="match status" value="1"/>
</dbReference>
<proteinExistence type="predicted"/>
<dbReference type="EMBL" id="UYRU01043939">
    <property type="protein sequence ID" value="VDK84513.1"/>
    <property type="molecule type" value="Genomic_DNA"/>
</dbReference>
<evidence type="ECO:0000313" key="7">
    <source>
        <dbReference type="EMBL" id="VDK84513.1"/>
    </source>
</evidence>
<evidence type="ECO:0000313" key="8">
    <source>
        <dbReference type="Proteomes" id="UP000281553"/>
    </source>
</evidence>
<dbReference type="InterPro" id="IPR043203">
    <property type="entry name" value="VGCC_Ca_Na"/>
</dbReference>
<dbReference type="AlphaFoldDB" id="A0A3P6TMM5"/>
<dbReference type="GO" id="GO:0019228">
    <property type="term" value="P:neuronal action potential"/>
    <property type="evidence" value="ECO:0007669"/>
    <property type="project" value="TreeGrafter"/>
</dbReference>
<evidence type="ECO:0000259" key="6">
    <source>
        <dbReference type="Pfam" id="PF00520"/>
    </source>
</evidence>
<evidence type="ECO:0000256" key="1">
    <source>
        <dbReference type="ARBA" id="ARBA00004141"/>
    </source>
</evidence>
<dbReference type="Proteomes" id="UP000281553">
    <property type="component" value="Unassembled WGS sequence"/>
</dbReference>
<sequence>MEEEMEGRLLFPEVLFGHRMDIKMTTSVSPNEIICFTTHTHYTSLSPTGLRTIIGALMDAVMHLRDVVVLTLFMLSIFALIGLQLYRGTLLRKCVVPWPGAESPDGSKFLASLLVDVSLNATAKIKKFVDIEAFGQILPRLPQCVLTVPIGPQNSSMYTVFI</sequence>
<evidence type="ECO:0000256" key="5">
    <source>
        <dbReference type="SAM" id="Phobius"/>
    </source>
</evidence>
<comment type="subcellular location">
    <subcellularLocation>
        <location evidence="1">Membrane</location>
        <topology evidence="1">Multi-pass membrane protein</topology>
    </subcellularLocation>
</comment>
<keyword evidence="3 5" id="KW-1133">Transmembrane helix</keyword>
<dbReference type="Gene3D" id="1.10.287.70">
    <property type="match status" value="1"/>
</dbReference>
<feature type="transmembrane region" description="Helical" evidence="5">
    <location>
        <begin position="67"/>
        <end position="86"/>
    </location>
</feature>
<protein>
    <recommendedName>
        <fullName evidence="6">Ion transport domain-containing protein</fullName>
    </recommendedName>
</protein>
<reference evidence="7 8" key="1">
    <citation type="submission" date="2018-11" db="EMBL/GenBank/DDBJ databases">
        <authorList>
            <consortium name="Pathogen Informatics"/>
        </authorList>
    </citation>
    <scope>NUCLEOTIDE SEQUENCE [LARGE SCALE GENOMIC DNA]</scope>
</reference>
<dbReference type="GO" id="GO:0005248">
    <property type="term" value="F:voltage-gated sodium channel activity"/>
    <property type="evidence" value="ECO:0007669"/>
    <property type="project" value="TreeGrafter"/>
</dbReference>
<evidence type="ECO:0000256" key="4">
    <source>
        <dbReference type="ARBA" id="ARBA00023136"/>
    </source>
</evidence>
<gene>
    <name evidence="7" type="ORF">DILT_LOCUS3596</name>
</gene>
<accession>A0A3P6TMM5</accession>